<comment type="similarity">
    <text evidence="8 9">Belongs to the TonB-dependent receptor family.</text>
</comment>
<dbReference type="InterPro" id="IPR023996">
    <property type="entry name" value="TonB-dep_OMP_SusC/RagA"/>
</dbReference>
<keyword evidence="6 8" id="KW-0472">Membrane</keyword>
<dbReference type="Gene3D" id="2.40.170.20">
    <property type="entry name" value="TonB-dependent receptor, beta-barrel domain"/>
    <property type="match status" value="1"/>
</dbReference>
<dbReference type="InterPro" id="IPR008969">
    <property type="entry name" value="CarboxyPept-like_regulatory"/>
</dbReference>
<dbReference type="Pfam" id="PF13715">
    <property type="entry name" value="CarbopepD_reg_2"/>
    <property type="match status" value="1"/>
</dbReference>
<dbReference type="RefSeq" id="WP_170831101.1">
    <property type="nucleotide sequence ID" value="NZ_FNQY01000001.1"/>
</dbReference>
<evidence type="ECO:0000259" key="12">
    <source>
        <dbReference type="Pfam" id="PF07715"/>
    </source>
</evidence>
<dbReference type="InterPro" id="IPR000531">
    <property type="entry name" value="Beta-barrel_TonB"/>
</dbReference>
<accession>A0A1H3VNL0</accession>
<dbReference type="Proteomes" id="UP000199041">
    <property type="component" value="Unassembled WGS sequence"/>
</dbReference>
<dbReference type="Pfam" id="PF00593">
    <property type="entry name" value="TonB_dep_Rec_b-barrel"/>
    <property type="match status" value="1"/>
</dbReference>
<dbReference type="NCBIfam" id="TIGR04056">
    <property type="entry name" value="OMP_RagA_SusC"/>
    <property type="match status" value="1"/>
</dbReference>
<evidence type="ECO:0000313" key="14">
    <source>
        <dbReference type="Proteomes" id="UP000199041"/>
    </source>
</evidence>
<name>A0A1H3VNL0_9BACT</name>
<dbReference type="STRING" id="551991.SAMN05192529_101315"/>
<evidence type="ECO:0000256" key="4">
    <source>
        <dbReference type="ARBA" id="ARBA00022692"/>
    </source>
</evidence>
<dbReference type="Gene3D" id="2.170.130.10">
    <property type="entry name" value="TonB-dependent receptor, plug domain"/>
    <property type="match status" value="1"/>
</dbReference>
<evidence type="ECO:0000256" key="7">
    <source>
        <dbReference type="ARBA" id="ARBA00023237"/>
    </source>
</evidence>
<dbReference type="FunFam" id="2.170.130.10:FF:000008">
    <property type="entry name" value="SusC/RagA family TonB-linked outer membrane protein"/>
    <property type="match status" value="1"/>
</dbReference>
<feature type="chain" id="PRO_5011456489" evidence="10">
    <location>
        <begin position="29"/>
        <end position="1083"/>
    </location>
</feature>
<dbReference type="AlphaFoldDB" id="A0A1H3VNL0"/>
<reference evidence="13 14" key="1">
    <citation type="submission" date="2016-10" db="EMBL/GenBank/DDBJ databases">
        <authorList>
            <person name="de Groot N.N."/>
        </authorList>
    </citation>
    <scope>NUCLEOTIDE SEQUENCE [LARGE SCALE GENOMIC DNA]</scope>
    <source>
        <strain evidence="13 14">Vu-144</strain>
    </source>
</reference>
<evidence type="ECO:0000256" key="1">
    <source>
        <dbReference type="ARBA" id="ARBA00004571"/>
    </source>
</evidence>
<keyword evidence="10" id="KW-0732">Signal</keyword>
<keyword evidence="5 9" id="KW-0798">TonB box</keyword>
<keyword evidence="7 8" id="KW-0998">Cell outer membrane</keyword>
<dbReference type="SUPFAM" id="SSF49464">
    <property type="entry name" value="Carboxypeptidase regulatory domain-like"/>
    <property type="match status" value="1"/>
</dbReference>
<dbReference type="InterPro" id="IPR037066">
    <property type="entry name" value="Plug_dom_sf"/>
</dbReference>
<evidence type="ECO:0000313" key="13">
    <source>
        <dbReference type="EMBL" id="SDZ76383.1"/>
    </source>
</evidence>
<evidence type="ECO:0000256" key="5">
    <source>
        <dbReference type="ARBA" id="ARBA00023077"/>
    </source>
</evidence>
<evidence type="ECO:0000256" key="3">
    <source>
        <dbReference type="ARBA" id="ARBA00022452"/>
    </source>
</evidence>
<evidence type="ECO:0000259" key="11">
    <source>
        <dbReference type="Pfam" id="PF00593"/>
    </source>
</evidence>
<dbReference type="InterPro" id="IPR012910">
    <property type="entry name" value="Plug_dom"/>
</dbReference>
<dbReference type="EMBL" id="FNQY01000001">
    <property type="protein sequence ID" value="SDZ76383.1"/>
    <property type="molecule type" value="Genomic_DNA"/>
</dbReference>
<keyword evidence="4 8" id="KW-0812">Transmembrane</keyword>
<feature type="signal peptide" evidence="10">
    <location>
        <begin position="1"/>
        <end position="28"/>
    </location>
</feature>
<protein>
    <submittedName>
        <fullName evidence="13">TonB-linked outer membrane protein, SusC/RagA family</fullName>
    </submittedName>
</protein>
<evidence type="ECO:0000256" key="10">
    <source>
        <dbReference type="SAM" id="SignalP"/>
    </source>
</evidence>
<comment type="subcellular location">
    <subcellularLocation>
        <location evidence="1 8">Cell outer membrane</location>
        <topology evidence="1 8">Multi-pass membrane protein</topology>
    </subcellularLocation>
</comment>
<keyword evidence="14" id="KW-1185">Reference proteome</keyword>
<dbReference type="Gene3D" id="2.60.40.1120">
    <property type="entry name" value="Carboxypeptidase-like, regulatory domain"/>
    <property type="match status" value="1"/>
</dbReference>
<keyword evidence="2 8" id="KW-0813">Transport</keyword>
<dbReference type="Pfam" id="PF07715">
    <property type="entry name" value="Plug"/>
    <property type="match status" value="1"/>
</dbReference>
<dbReference type="SUPFAM" id="SSF56935">
    <property type="entry name" value="Porins"/>
    <property type="match status" value="1"/>
</dbReference>
<gene>
    <name evidence="13" type="ORF">SAMN05192529_101315</name>
</gene>
<feature type="domain" description="TonB-dependent receptor plug" evidence="12">
    <location>
        <begin position="124"/>
        <end position="230"/>
    </location>
</feature>
<keyword evidence="3 8" id="KW-1134">Transmembrane beta strand</keyword>
<dbReference type="NCBIfam" id="TIGR04057">
    <property type="entry name" value="SusC_RagA_signa"/>
    <property type="match status" value="1"/>
</dbReference>
<dbReference type="GO" id="GO:0009279">
    <property type="term" value="C:cell outer membrane"/>
    <property type="evidence" value="ECO:0007669"/>
    <property type="project" value="UniProtKB-SubCell"/>
</dbReference>
<evidence type="ECO:0000256" key="6">
    <source>
        <dbReference type="ARBA" id="ARBA00023136"/>
    </source>
</evidence>
<proteinExistence type="inferred from homology"/>
<evidence type="ECO:0000256" key="9">
    <source>
        <dbReference type="RuleBase" id="RU003357"/>
    </source>
</evidence>
<evidence type="ECO:0000256" key="2">
    <source>
        <dbReference type="ARBA" id="ARBA00022448"/>
    </source>
</evidence>
<dbReference type="InterPro" id="IPR036942">
    <property type="entry name" value="Beta-barrel_TonB_sf"/>
</dbReference>
<sequence length="1083" mass="116979">MKKKILLIQGMLLVAIALFALSPATLLAQATKTIDVKGVVVEEGGEPLPGATIQLKGKQEFKIADSNGAFEIQVPEGATLIVNSIGYKKQEVAVTGPSLKVTMLADEVSKNDDVVVIGYGTVKKTDLTGAVAIMDAKGIKDRPLARAESALQGKLAGVTVRTTTGEPGADMEIRVRGAASVNASSDPLYVVDGVPINTLAGLNPDDIASIEVLKDAASAAIYGSRGSNGVVLVTTKRGKTGKPRIAYSQTYGVQSLEKKLDILSAKEWMEFRIKYNDAVYLRDAAAKGITDASIKDDNATRLANLGIAEGSSSSYNYVFDDRWFNYVSDATKSAHSYTPDAGSLDLLDWQDEFYRNAPVQDYNVNVSGGSDNTKYLFSGGYMKQQGIATGTDYDRFTFRMNVESKINKVLTAGMTLAPTFIRRDGSGRANGKDAQGHHVLSSTPVSEPGVGYLTNVQPNTQYLWAGTTSSPTYIMNTNIRHDEYLRIMGNAFLRATPLDGLKIELSASTNYYDLDGSTYSFTSTSSNWASGEGSQSSGAHNTARTWNTLLQALANYDKNIGKSSISAMLGVSTESSNTGFSTNQSFNKPFPNDAILYSFDGSTLTVGTSNVTQATPNKLNSAFGRVSYNYDSRYLLSASLRYDGGSVFGQDNKWGSFPAASAGWVISNENFFKNMNLRWWNTFKLRGSYGVTGNNSISSTAAYASLAALTYGGAVGYSANSLGNPDLGWEKTHSTDLAADLGFLNNRVQLSLDWYTKTTEDLLYQVPTLGASGFTTTWDNLGSIGNHGFEIELNSVNTTGELKWNTSLNVAFNNNKVLSLGTDNTPVYSGFDGSNFSNILEVGRPVNTFYMYDAVGVWTSQKEIDDYSAAHGGTPVTFEGKTILPGDIRYRDVNNDGIFTKEDDRDYLGSPTPTVVYGMTNSFTYKNFDLSFLLTAQTGGKIFGVIGRAIDRPSMGALSNVMGRWRNAWWSESDPGDGKTPYILSTTTGTTLDSRWLYSSNYLRVKNLTLGYTIPFKTKAISNARVFVSVENLIKWDGYYEGYSPEAANTASSSAPGGQSAVGLDYGGYPIPRICTVGINVTF</sequence>
<dbReference type="InterPro" id="IPR023997">
    <property type="entry name" value="TonB-dep_OMP_SusC/RagA_CS"/>
</dbReference>
<dbReference type="PROSITE" id="PS52016">
    <property type="entry name" value="TONB_DEPENDENT_REC_3"/>
    <property type="match status" value="1"/>
</dbReference>
<dbReference type="InterPro" id="IPR039426">
    <property type="entry name" value="TonB-dep_rcpt-like"/>
</dbReference>
<feature type="domain" description="TonB-dependent receptor-like beta-barrel" evidence="11">
    <location>
        <begin position="473"/>
        <end position="859"/>
    </location>
</feature>
<organism evidence="13 14">
    <name type="scientific">Arachidicoccus rhizosphaerae</name>
    <dbReference type="NCBI Taxonomy" id="551991"/>
    <lineage>
        <taxon>Bacteria</taxon>
        <taxon>Pseudomonadati</taxon>
        <taxon>Bacteroidota</taxon>
        <taxon>Chitinophagia</taxon>
        <taxon>Chitinophagales</taxon>
        <taxon>Chitinophagaceae</taxon>
        <taxon>Arachidicoccus</taxon>
    </lineage>
</organism>
<evidence type="ECO:0000256" key="8">
    <source>
        <dbReference type="PROSITE-ProRule" id="PRU01360"/>
    </source>
</evidence>